<dbReference type="Proteomes" id="UP000217257">
    <property type="component" value="Chromosome"/>
</dbReference>
<accession>A0A250IYP3</accession>
<evidence type="ECO:0000256" key="1">
    <source>
        <dbReference type="SAM" id="Phobius"/>
    </source>
</evidence>
<protein>
    <submittedName>
        <fullName evidence="2">Uncharacterized protein</fullName>
    </submittedName>
</protein>
<keyword evidence="1" id="KW-1133">Transmembrane helix</keyword>
<dbReference type="EMBL" id="CP022098">
    <property type="protein sequence ID" value="ATB36281.1"/>
    <property type="molecule type" value="Genomic_DNA"/>
</dbReference>
<keyword evidence="1" id="KW-0472">Membrane</keyword>
<gene>
    <name evidence="2" type="ORF">CYFUS_001695</name>
</gene>
<dbReference type="KEGG" id="cfus:CYFUS_001695"/>
<keyword evidence="1" id="KW-0812">Transmembrane</keyword>
<proteinExistence type="predicted"/>
<name>A0A250IYP3_9BACT</name>
<dbReference type="AlphaFoldDB" id="A0A250IYP3"/>
<sequence>MQGFAREVLWWLGGFMAAVLVYGVVVLTDAGFRQGERVDRNEKTASGVPLDFNNNGVPDFQESWFWRGVWRGAALLVKTFAKPHTVAYRAVVAAEEYERQARGELH</sequence>
<feature type="transmembrane region" description="Helical" evidence="1">
    <location>
        <begin position="12"/>
        <end position="32"/>
    </location>
</feature>
<dbReference type="RefSeq" id="WP_095984780.1">
    <property type="nucleotide sequence ID" value="NZ_CP022098.1"/>
</dbReference>
<organism evidence="2 3">
    <name type="scientific">Cystobacter fuscus</name>
    <dbReference type="NCBI Taxonomy" id="43"/>
    <lineage>
        <taxon>Bacteria</taxon>
        <taxon>Pseudomonadati</taxon>
        <taxon>Myxococcota</taxon>
        <taxon>Myxococcia</taxon>
        <taxon>Myxococcales</taxon>
        <taxon>Cystobacterineae</taxon>
        <taxon>Archangiaceae</taxon>
        <taxon>Cystobacter</taxon>
    </lineage>
</organism>
<reference evidence="2 3" key="1">
    <citation type="submission" date="2017-06" db="EMBL/GenBank/DDBJ databases">
        <title>Sequencing and comparative analysis of myxobacterial genomes.</title>
        <authorList>
            <person name="Rupp O."/>
            <person name="Goesmann A."/>
            <person name="Sogaard-Andersen L."/>
        </authorList>
    </citation>
    <scope>NUCLEOTIDE SEQUENCE [LARGE SCALE GENOMIC DNA]</scope>
    <source>
        <strain evidence="2 3">DSM 52655</strain>
    </source>
</reference>
<evidence type="ECO:0000313" key="2">
    <source>
        <dbReference type="EMBL" id="ATB36281.1"/>
    </source>
</evidence>
<evidence type="ECO:0000313" key="3">
    <source>
        <dbReference type="Proteomes" id="UP000217257"/>
    </source>
</evidence>